<name>A0A1A7GDK1_9ZZZZ</name>
<dbReference type="GO" id="GO:0003677">
    <property type="term" value="F:DNA binding"/>
    <property type="evidence" value="ECO:0007669"/>
    <property type="project" value="UniProtKB-KW"/>
</dbReference>
<evidence type="ECO:0000259" key="7">
    <source>
        <dbReference type="PROSITE" id="PS51898"/>
    </source>
</evidence>
<dbReference type="PANTHER" id="PTHR30629">
    <property type="entry name" value="PROPHAGE INTEGRASE"/>
    <property type="match status" value="1"/>
</dbReference>
<dbReference type="InterPro" id="IPR013762">
    <property type="entry name" value="Integrase-like_cat_sf"/>
</dbReference>
<dbReference type="GO" id="GO:0046718">
    <property type="term" value="P:symbiont entry into host cell"/>
    <property type="evidence" value="ECO:0007669"/>
    <property type="project" value="UniProtKB-KW"/>
</dbReference>
<dbReference type="CDD" id="cd00796">
    <property type="entry name" value="INT_Rci_Hp1_C"/>
    <property type="match status" value="1"/>
</dbReference>
<dbReference type="Gene3D" id="3.30.160.390">
    <property type="entry name" value="Integrase, DNA-binding domain"/>
    <property type="match status" value="1"/>
</dbReference>
<dbReference type="InterPro" id="IPR010998">
    <property type="entry name" value="Integrase_recombinase_N"/>
</dbReference>
<dbReference type="GO" id="GO:0075713">
    <property type="term" value="P:establishment of integrated proviral latency"/>
    <property type="evidence" value="ECO:0007669"/>
    <property type="project" value="UniProtKB-KW"/>
</dbReference>
<dbReference type="InterPro" id="IPR025166">
    <property type="entry name" value="Integrase_DNA_bind_dom"/>
</dbReference>
<dbReference type="InterPro" id="IPR038488">
    <property type="entry name" value="Integrase_DNA-bd_sf"/>
</dbReference>
<proteinExistence type="inferred from homology"/>
<evidence type="ECO:0000256" key="3">
    <source>
        <dbReference type="ARBA" id="ARBA00023125"/>
    </source>
</evidence>
<dbReference type="SUPFAM" id="SSF56349">
    <property type="entry name" value="DNA breaking-rejoining enzymes"/>
    <property type="match status" value="1"/>
</dbReference>
<reference evidence="8" key="1">
    <citation type="journal article" date="2016" name="Sci. Rep.">
        <title>Genomics of high molecular weight plasmids isolated from an on-farm biopurification system.</title>
        <authorList>
            <person name="Martini M.C."/>
            <person name="Wibberg D."/>
            <person name="Lozano M."/>
            <person name="Torres Tejerizo G."/>
            <person name="Albicoro F.J."/>
            <person name="Jaenicke S."/>
            <person name="van Elsas J.D."/>
            <person name="Petroni A."/>
            <person name="Garcillan-Barcia M.P."/>
            <person name="de la Cruz F."/>
            <person name="Schluter A."/>
            <person name="Puhler A."/>
            <person name="Pistorio M."/>
            <person name="Lagares A."/>
            <person name="Del Papa M.F."/>
        </authorList>
    </citation>
    <scope>NUCLEOTIDE SEQUENCE</scope>
    <source>
        <plasmid evidence="8">pMC1</plasmid>
    </source>
</reference>
<protein>
    <submittedName>
        <fullName evidence="8">Integrase family protein</fullName>
    </submittedName>
</protein>
<dbReference type="GO" id="GO:0015074">
    <property type="term" value="P:DNA integration"/>
    <property type="evidence" value="ECO:0007669"/>
    <property type="project" value="UniProtKB-KW"/>
</dbReference>
<keyword evidence="4" id="KW-0233">DNA recombination</keyword>
<feature type="domain" description="Tyr recombinase" evidence="7">
    <location>
        <begin position="225"/>
        <end position="399"/>
    </location>
</feature>
<dbReference type="Pfam" id="PF13356">
    <property type="entry name" value="Arm-DNA-bind_3"/>
    <property type="match status" value="1"/>
</dbReference>
<keyword evidence="2" id="KW-0229">DNA integration</keyword>
<keyword evidence="3" id="KW-0238">DNA-binding</keyword>
<evidence type="ECO:0000313" key="8">
    <source>
        <dbReference type="EMBL" id="CVK35492.1"/>
    </source>
</evidence>
<dbReference type="InterPro" id="IPR011010">
    <property type="entry name" value="DNA_brk_join_enz"/>
</dbReference>
<evidence type="ECO:0000256" key="6">
    <source>
        <dbReference type="ARBA" id="ARBA00023296"/>
    </source>
</evidence>
<dbReference type="InterPro" id="IPR050808">
    <property type="entry name" value="Phage_Integrase"/>
</dbReference>
<dbReference type="Pfam" id="PF00589">
    <property type="entry name" value="Phage_integrase"/>
    <property type="match status" value="1"/>
</dbReference>
<accession>A0A1A7GDK1</accession>
<evidence type="ECO:0000256" key="5">
    <source>
        <dbReference type="ARBA" id="ARBA00023195"/>
    </source>
</evidence>
<sequence length="410" mass="44581">MAKLTKTIVDRADPREKQYTVWDSDLKGFGLFVNPAGSKTYFVDYRTPEGKRRRMTIGRHGSITTEQARKLAIETLGGIVLQKEDPLLERQTRRSSLTVTDLCDNYLKAAKKGLILGRSGKPKKSSTLDTDTGRIERHIKPLLGKTLVIDLKRSDISKFIRDVTAGKTAFEGKSDKARGKIVVSGGAGTAARTVGLLGGILSYAVSEGIIEFNPAQGVKRPADKRRERRLVASEFKAIGKVLGNADAVAWQGIIGTKLLLLTGCRLGEIVKLRWEEVSLDEQCFRLGDSKTGASVRPIGKAAVEVLKEIRSDKAAGWVLPGIRHPSDHIGSLDDLIEKIMTMAGLIGVTAHTLRHSYASVAADLNYSDNTIGAIIGHAGSGTTSRYTHRLDTVLVAAADIISEEIKRQMN</sequence>
<evidence type="ECO:0000256" key="2">
    <source>
        <dbReference type="ARBA" id="ARBA00022908"/>
    </source>
</evidence>
<dbReference type="InterPro" id="IPR002104">
    <property type="entry name" value="Integrase_catalytic"/>
</dbReference>
<gene>
    <name evidence="8" type="ORF">MCM2015_pMC1_51</name>
</gene>
<comment type="similarity">
    <text evidence="1">Belongs to the 'phage' integrase family.</text>
</comment>
<dbReference type="PANTHER" id="PTHR30629:SF2">
    <property type="entry name" value="PROPHAGE INTEGRASE INTS-RELATED"/>
    <property type="match status" value="1"/>
</dbReference>
<organism evidence="8">
    <name type="scientific">biofilter metagenome</name>
    <dbReference type="NCBI Taxonomy" id="1070537"/>
    <lineage>
        <taxon>unclassified sequences</taxon>
        <taxon>metagenomes</taxon>
        <taxon>ecological metagenomes</taxon>
    </lineage>
</organism>
<dbReference type="EMBL" id="LT158601">
    <property type="protein sequence ID" value="CVK35492.1"/>
    <property type="molecule type" value="Genomic_DNA"/>
</dbReference>
<keyword evidence="8" id="KW-0614">Plasmid</keyword>
<keyword evidence="6" id="KW-1160">Virus entry into host cell</keyword>
<evidence type="ECO:0000256" key="4">
    <source>
        <dbReference type="ARBA" id="ARBA00023172"/>
    </source>
</evidence>
<dbReference type="PROSITE" id="PS51898">
    <property type="entry name" value="TYR_RECOMBINASE"/>
    <property type="match status" value="1"/>
</dbReference>
<dbReference type="AlphaFoldDB" id="A0A1A7GDK1"/>
<dbReference type="GO" id="GO:0044826">
    <property type="term" value="P:viral genome integration into host DNA"/>
    <property type="evidence" value="ECO:0007669"/>
    <property type="project" value="UniProtKB-KW"/>
</dbReference>
<geneLocation type="plasmid" evidence="8">
    <name>pMC1</name>
</geneLocation>
<dbReference type="Gene3D" id="1.10.443.10">
    <property type="entry name" value="Intergrase catalytic core"/>
    <property type="match status" value="1"/>
</dbReference>
<evidence type="ECO:0000256" key="1">
    <source>
        <dbReference type="ARBA" id="ARBA00008857"/>
    </source>
</evidence>
<keyword evidence="5" id="KW-1179">Viral genome integration</keyword>
<dbReference type="GO" id="GO:0006310">
    <property type="term" value="P:DNA recombination"/>
    <property type="evidence" value="ECO:0007669"/>
    <property type="project" value="UniProtKB-KW"/>
</dbReference>
<dbReference type="Gene3D" id="1.10.150.130">
    <property type="match status" value="1"/>
</dbReference>